<dbReference type="OrthoDB" id="2315070at2"/>
<dbReference type="EMBL" id="AZDY01000042">
    <property type="protein sequence ID" value="KRK81431.1"/>
    <property type="molecule type" value="Genomic_DNA"/>
</dbReference>
<sequence>MRKSQKINEIKSLNKLLKELNSSLPPNADNLKSTIQKVYLQINKSDNVSKNYNEIHDALITLNNALQQAALKKTYHFSPEQNKIIHEINSVEHKSFWQQISTVINGPAFFHS</sequence>
<evidence type="ECO:0000313" key="1">
    <source>
        <dbReference type="EMBL" id="KRK81431.1"/>
    </source>
</evidence>
<keyword evidence="2" id="KW-1185">Reference proteome</keyword>
<comment type="caution">
    <text evidence="1">The sequence shown here is derived from an EMBL/GenBank/DDBJ whole genome shotgun (WGS) entry which is preliminary data.</text>
</comment>
<dbReference type="AlphaFoldDB" id="A0A0R1KQ17"/>
<evidence type="ECO:0000313" key="2">
    <source>
        <dbReference type="Proteomes" id="UP000051515"/>
    </source>
</evidence>
<dbReference type="STRING" id="1423788.FC78_GL000481"/>
<gene>
    <name evidence="1" type="ORF">FC78_GL000481</name>
</gene>
<protein>
    <recommendedName>
        <fullName evidence="3">Bacteriocin immunity protein</fullName>
    </recommendedName>
</protein>
<reference evidence="1 2" key="1">
    <citation type="journal article" date="2015" name="Genome Announc.">
        <title>Expanding the biotechnology potential of lactobacilli through comparative genomics of 213 strains and associated genera.</title>
        <authorList>
            <person name="Sun Z."/>
            <person name="Harris H.M."/>
            <person name="McCann A."/>
            <person name="Guo C."/>
            <person name="Argimon S."/>
            <person name="Zhang W."/>
            <person name="Yang X."/>
            <person name="Jeffery I.B."/>
            <person name="Cooney J.C."/>
            <person name="Kagawa T.F."/>
            <person name="Liu W."/>
            <person name="Song Y."/>
            <person name="Salvetti E."/>
            <person name="Wrobel A."/>
            <person name="Rasinkangas P."/>
            <person name="Parkhill J."/>
            <person name="Rea M.C."/>
            <person name="O'Sullivan O."/>
            <person name="Ritari J."/>
            <person name="Douillard F.P."/>
            <person name="Paul Ross R."/>
            <person name="Yang R."/>
            <person name="Briner A.E."/>
            <person name="Felis G.E."/>
            <person name="de Vos W.M."/>
            <person name="Barrangou R."/>
            <person name="Klaenhammer T.R."/>
            <person name="Caufield P.W."/>
            <person name="Cui Y."/>
            <person name="Zhang H."/>
            <person name="O'Toole P.W."/>
        </authorList>
    </citation>
    <scope>NUCLEOTIDE SEQUENCE [LARGE SCALE GENOMIC DNA]</scope>
    <source>
        <strain evidence="1 2">DSM 19674</strain>
    </source>
</reference>
<dbReference type="Proteomes" id="UP000051515">
    <property type="component" value="Unassembled WGS sequence"/>
</dbReference>
<dbReference type="PATRIC" id="fig|1423788.3.peg.494"/>
<dbReference type="RefSeq" id="WP_056954738.1">
    <property type="nucleotide sequence ID" value="NZ_AZDY01000042.1"/>
</dbReference>
<proteinExistence type="predicted"/>
<accession>A0A0R1KQ17</accession>
<name>A0A0R1KQ17_9LACO</name>
<organism evidence="1 2">
    <name type="scientific">Companilactobacillus bobalius DSM 19674</name>
    <dbReference type="NCBI Taxonomy" id="1423788"/>
    <lineage>
        <taxon>Bacteria</taxon>
        <taxon>Bacillati</taxon>
        <taxon>Bacillota</taxon>
        <taxon>Bacilli</taxon>
        <taxon>Lactobacillales</taxon>
        <taxon>Lactobacillaceae</taxon>
        <taxon>Companilactobacillus</taxon>
        <taxon>Companilactobacillus bobalius</taxon>
    </lineage>
</organism>
<evidence type="ECO:0008006" key="3">
    <source>
        <dbReference type="Google" id="ProtNLM"/>
    </source>
</evidence>